<evidence type="ECO:0000313" key="3">
    <source>
        <dbReference type="Proteomes" id="UP000829364"/>
    </source>
</evidence>
<organism evidence="2 3">
    <name type="scientific">Purpureocillium takamizusanense</name>
    <dbReference type="NCBI Taxonomy" id="2060973"/>
    <lineage>
        <taxon>Eukaryota</taxon>
        <taxon>Fungi</taxon>
        <taxon>Dikarya</taxon>
        <taxon>Ascomycota</taxon>
        <taxon>Pezizomycotina</taxon>
        <taxon>Sordariomycetes</taxon>
        <taxon>Hypocreomycetidae</taxon>
        <taxon>Hypocreales</taxon>
        <taxon>Ophiocordycipitaceae</taxon>
        <taxon>Purpureocillium</taxon>
    </lineage>
</organism>
<dbReference type="AlphaFoldDB" id="A0A9Q8QM16"/>
<gene>
    <name evidence="2" type="ORF">JDV02_007205</name>
</gene>
<reference evidence="2" key="1">
    <citation type="submission" date="2021-11" db="EMBL/GenBank/DDBJ databases">
        <title>Purpureocillium_takamizusanense_genome.</title>
        <authorList>
            <person name="Nguyen N.-H."/>
        </authorList>
    </citation>
    <scope>NUCLEOTIDE SEQUENCE</scope>
    <source>
        <strain evidence="2">PT3</strain>
    </source>
</reference>
<dbReference type="EMBL" id="CP086359">
    <property type="protein sequence ID" value="UNI21194.1"/>
    <property type="molecule type" value="Genomic_DNA"/>
</dbReference>
<dbReference type="GeneID" id="72069154"/>
<evidence type="ECO:0000313" key="2">
    <source>
        <dbReference type="EMBL" id="UNI21194.1"/>
    </source>
</evidence>
<protein>
    <submittedName>
        <fullName evidence="2">Uncharacterized protein</fullName>
    </submittedName>
</protein>
<dbReference type="KEGG" id="ptkz:JDV02_007205"/>
<feature type="region of interest" description="Disordered" evidence="1">
    <location>
        <begin position="137"/>
        <end position="178"/>
    </location>
</feature>
<accession>A0A9Q8QM16</accession>
<sequence>MEDVPTWLQAFKYIRDEPSFSPVRQQDRYEDDAVSEAFLGVSTAVEQADTALTAVEDDTQSQYDTALQHNTCKKNIQLEHGATWGTEAGGGFYVDLGPKHRVKRTPSDERCAEAAPTPAVRPRRTANVFVKLPEDYTEEQAQEQARNHQRAHKQQLAQRPTQEPEQQVPFNGDPMDWDPVLVEEDTAQDEAREGPGHGQGHDAVHACGHCASLIGVTGQLAARLREHDVSSRAQWERIWQLERLVWEQNCQLQEQQAALAAACQWMQWQQWMCGSIY</sequence>
<dbReference type="OrthoDB" id="4926760at2759"/>
<keyword evidence="3" id="KW-1185">Reference proteome</keyword>
<feature type="compositionally biased region" description="Polar residues" evidence="1">
    <location>
        <begin position="155"/>
        <end position="169"/>
    </location>
</feature>
<dbReference type="RefSeq" id="XP_047844675.1">
    <property type="nucleotide sequence ID" value="XM_047988677.1"/>
</dbReference>
<proteinExistence type="predicted"/>
<dbReference type="Proteomes" id="UP000829364">
    <property type="component" value="Chromosome 6"/>
</dbReference>
<evidence type="ECO:0000256" key="1">
    <source>
        <dbReference type="SAM" id="MobiDB-lite"/>
    </source>
</evidence>
<name>A0A9Q8QM16_9HYPO</name>